<keyword evidence="1" id="KW-0413">Isomerase</keyword>
<dbReference type="Proteomes" id="UP000001873">
    <property type="component" value="Chromosome"/>
</dbReference>
<dbReference type="InterPro" id="IPR004560">
    <property type="entry name" value="L-Ru-5P_3-Epase"/>
</dbReference>
<dbReference type="GO" id="GO:0019852">
    <property type="term" value="P:L-ascorbic acid metabolic process"/>
    <property type="evidence" value="ECO:0007669"/>
    <property type="project" value="TreeGrafter"/>
</dbReference>
<sequence>MSLPLLQVVVSLKQRILQQRHVPLKTRFDAFGGNNMARPIGIYEKATPKHFTWLERLQFAKALGFDFVEMSVDESDARLARLDWSKQERLDIVKAIYETGVRIPSICFSGHRRYPLGSSNPETEATSLELMKKCIVLAQDLGVRTIQLAGYDVYYEEKSPETRARFIKNLRQACTWAEEAQVILAIEIMDDPFINSIEKYLAVEKEIDSPYLFVYPDTGNVSAWHNDLWSEFYNGHRSIAALHLKDTYAVTETSKGQFRDVPFGQGCVDWEELFDVLKKTHYHGPFLIEMWSENCETVEETRAAIKEAQDFLYPLIEKAGLR</sequence>
<dbReference type="CDD" id="cd00019">
    <property type="entry name" value="AP2Ec"/>
    <property type="match status" value="1"/>
</dbReference>
<feature type="domain" description="Xylose isomerase-like TIM barrel" evidence="3">
    <location>
        <begin position="57"/>
        <end position="313"/>
    </location>
</feature>
<dbReference type="InterPro" id="IPR050417">
    <property type="entry name" value="Sugar_Epim/Isomerase"/>
</dbReference>
<dbReference type="GO" id="GO:0006281">
    <property type="term" value="P:DNA repair"/>
    <property type="evidence" value="ECO:0007669"/>
    <property type="project" value="InterPro"/>
</dbReference>
<dbReference type="GO" id="GO:0034015">
    <property type="term" value="F:L-ribulose-5-phosphate 3-epimerase activity"/>
    <property type="evidence" value="ECO:0007669"/>
    <property type="project" value="TreeGrafter"/>
</dbReference>
<dbReference type="SUPFAM" id="SSF51658">
    <property type="entry name" value="Xylose isomerase-like"/>
    <property type="match status" value="1"/>
</dbReference>
<evidence type="ECO:0000313" key="4">
    <source>
        <dbReference type="EMBL" id="ACG61550.1"/>
    </source>
</evidence>
<dbReference type="EMBL" id="CP001129">
    <property type="protein sequence ID" value="ACG61550.1"/>
    <property type="molecule type" value="Genomic_DNA"/>
</dbReference>
<dbReference type="HOGENOM" id="CLU_082738_0_0_9"/>
<dbReference type="Pfam" id="PF01261">
    <property type="entry name" value="AP_endonuc_2"/>
    <property type="match status" value="1"/>
</dbReference>
<dbReference type="GO" id="GO:0003677">
    <property type="term" value="F:DNA binding"/>
    <property type="evidence" value="ECO:0007669"/>
    <property type="project" value="InterPro"/>
</dbReference>
<evidence type="ECO:0000313" key="5">
    <source>
        <dbReference type="Proteomes" id="UP000001873"/>
    </source>
</evidence>
<dbReference type="InterPro" id="IPR013022">
    <property type="entry name" value="Xyl_isomerase-like_TIM-brl"/>
</dbReference>
<dbReference type="NCBIfam" id="NF009689">
    <property type="entry name" value="PRK13210.1"/>
    <property type="match status" value="1"/>
</dbReference>
<name>B4U0A7_STREM</name>
<dbReference type="NCBIfam" id="TIGR00542">
    <property type="entry name" value="hxl6Piso_put"/>
    <property type="match status" value="1"/>
</dbReference>
<dbReference type="NCBIfam" id="NF009688">
    <property type="entry name" value="PRK13209.1"/>
    <property type="match status" value="1"/>
</dbReference>
<dbReference type="InterPro" id="IPR001719">
    <property type="entry name" value="AP_endonuc_2"/>
</dbReference>
<dbReference type="Gene3D" id="3.20.20.150">
    <property type="entry name" value="Divalent-metal-dependent TIM barrel enzymes"/>
    <property type="match status" value="1"/>
</dbReference>
<dbReference type="InterPro" id="IPR036237">
    <property type="entry name" value="Xyl_isomerase-like_sf"/>
</dbReference>
<protein>
    <recommendedName>
        <fullName evidence="2">L-ribulose-5-phosphate 3-epimerase</fullName>
    </recommendedName>
</protein>
<dbReference type="PANTHER" id="PTHR43489:SF1">
    <property type="entry name" value="L-RIBULOSE-5-PHOSPHATE 3-EPIMERASE SGBU-RELATED"/>
    <property type="match status" value="1"/>
</dbReference>
<evidence type="ECO:0000259" key="3">
    <source>
        <dbReference type="Pfam" id="PF01261"/>
    </source>
</evidence>
<proteinExistence type="predicted"/>
<evidence type="ECO:0000256" key="1">
    <source>
        <dbReference type="ARBA" id="ARBA00023235"/>
    </source>
</evidence>
<dbReference type="GO" id="GO:0016861">
    <property type="term" value="F:intramolecular oxidoreductase activity, interconverting aldoses and ketoses"/>
    <property type="evidence" value="ECO:0007669"/>
    <property type="project" value="InterPro"/>
</dbReference>
<dbReference type="PANTHER" id="PTHR43489">
    <property type="entry name" value="ISOMERASE"/>
    <property type="match status" value="1"/>
</dbReference>
<reference evidence="4 5" key="1">
    <citation type="journal article" date="2008" name="PLoS ONE">
        <title>Genome sequence of a lancefield group C Streptococcus zooepidemicus strain causing epidemic nephritis: new information about an old disease.</title>
        <authorList>
            <person name="Beres S.B."/>
            <person name="Sesso R."/>
            <person name="Pinto S.W.L."/>
            <person name="Hoe N.P."/>
            <person name="Porcella S.F."/>
            <person name="Deleo F.R."/>
            <person name="Musser J.M."/>
        </authorList>
    </citation>
    <scope>NUCLEOTIDE SEQUENCE [LARGE SCALE GENOMIC DNA]</scope>
    <source>
        <strain evidence="4 5">MGCS10565</strain>
    </source>
</reference>
<evidence type="ECO:0000256" key="2">
    <source>
        <dbReference type="NCBIfam" id="TIGR00542"/>
    </source>
</evidence>
<organism evidence="4 5">
    <name type="scientific">Streptococcus equi subsp. zooepidemicus (strain MGCS10565)</name>
    <dbReference type="NCBI Taxonomy" id="552526"/>
    <lineage>
        <taxon>Bacteria</taxon>
        <taxon>Bacillati</taxon>
        <taxon>Bacillota</taxon>
        <taxon>Bacilli</taxon>
        <taxon>Lactobacillales</taxon>
        <taxon>Streptococcaceae</taxon>
        <taxon>Streptococcus</taxon>
    </lineage>
</organism>
<dbReference type="KEGG" id="sez:Sez_0172"/>
<dbReference type="GO" id="GO:0008270">
    <property type="term" value="F:zinc ion binding"/>
    <property type="evidence" value="ECO:0007669"/>
    <property type="project" value="InterPro"/>
</dbReference>
<gene>
    <name evidence="4" type="primary">sgaU</name>
    <name evidence="4" type="ordered locus">Sez_0172</name>
</gene>
<accession>B4U0A7</accession>
<dbReference type="AlphaFoldDB" id="B4U0A7"/>